<dbReference type="PANTHER" id="PTHR30486">
    <property type="entry name" value="TWITCHING MOTILITY PROTEIN PILT"/>
    <property type="match status" value="1"/>
</dbReference>
<evidence type="ECO:0000313" key="3">
    <source>
        <dbReference type="EMBL" id="MCB5411731.1"/>
    </source>
</evidence>
<comment type="similarity">
    <text evidence="1">Belongs to the GSP E family.</text>
</comment>
<dbReference type="RefSeq" id="WP_226937182.1">
    <property type="nucleotide sequence ID" value="NZ_JACDXX010000019.1"/>
</dbReference>
<dbReference type="Proteomes" id="UP001198571">
    <property type="component" value="Unassembled WGS sequence"/>
</dbReference>
<proteinExistence type="inferred from homology"/>
<evidence type="ECO:0000259" key="2">
    <source>
        <dbReference type="Pfam" id="PF00437"/>
    </source>
</evidence>
<dbReference type="PANTHER" id="PTHR30486:SF6">
    <property type="entry name" value="TYPE IV PILUS RETRACTATION ATPASE PILT"/>
    <property type="match status" value="1"/>
</dbReference>
<sequence length="400" mass="44603">MAFRPTNDKNGENTKLFRGHIGSLTELEQFFTHAVAQNASDIILQTNEPAIGLIYGEPHALTSYVFQQSQIDDIAYLLTGNHNIKTSLATGRDYNHAFEVRDMSRKDEFGSHPRLRFRLCATAINGRGGEAKQLVMRHIQAVPPTLDEVDFPEELIHEFAIQQGAFLIAGETGSGKTTTFAACLDHILKGKTPIKGNIVTYEEPIEYLFSDVPSTSCVVAQSEVGLHVPSFREGIVNAMRRKPSLIVVGELRDPATIQAAADASVTGHPVFGTVHANDSSAIIRRMVMQFDPSQQQQMFSEICSNVRLLMSQYLVPRADKPGRVCLRDWVVITPQRSEELIKAGYSNHHLLLREWMESGDRARSMKRSIEIALEAGRISLETANLALKRYGYEQKEPPNE</sequence>
<dbReference type="SUPFAM" id="SSF52540">
    <property type="entry name" value="P-loop containing nucleoside triphosphate hydrolases"/>
    <property type="match status" value="1"/>
</dbReference>
<keyword evidence="4" id="KW-1185">Reference proteome</keyword>
<dbReference type="InterPro" id="IPR001482">
    <property type="entry name" value="T2SS/T4SS_dom"/>
</dbReference>
<dbReference type="Gene3D" id="3.30.450.90">
    <property type="match status" value="1"/>
</dbReference>
<gene>
    <name evidence="3" type="primary">tadA</name>
    <name evidence="3" type="ORF">H0485_17195</name>
</gene>
<reference evidence="3 4" key="1">
    <citation type="submission" date="2020-07" db="EMBL/GenBank/DDBJ databases">
        <title>Pseudogemmobacter sp. nov., isolated from poultry manure in Taiwan.</title>
        <authorList>
            <person name="Lin S.-Y."/>
            <person name="Tang Y.-S."/>
            <person name="Young C.-C."/>
        </authorList>
    </citation>
    <scope>NUCLEOTIDE SEQUENCE [LARGE SCALE GENOMIC DNA]</scope>
    <source>
        <strain evidence="3 4">CC-YST710</strain>
    </source>
</reference>
<dbReference type="InterPro" id="IPR027417">
    <property type="entry name" value="P-loop_NTPase"/>
</dbReference>
<organism evidence="3 4">
    <name type="scientific">Pseudogemmobacter faecipullorum</name>
    <dbReference type="NCBI Taxonomy" id="2755041"/>
    <lineage>
        <taxon>Bacteria</taxon>
        <taxon>Pseudomonadati</taxon>
        <taxon>Pseudomonadota</taxon>
        <taxon>Alphaproteobacteria</taxon>
        <taxon>Rhodobacterales</taxon>
        <taxon>Paracoccaceae</taxon>
        <taxon>Pseudogemmobacter</taxon>
    </lineage>
</organism>
<accession>A0ABS8CQU3</accession>
<evidence type="ECO:0000256" key="1">
    <source>
        <dbReference type="ARBA" id="ARBA00006611"/>
    </source>
</evidence>
<dbReference type="Pfam" id="PF00437">
    <property type="entry name" value="T2SSE"/>
    <property type="match status" value="1"/>
</dbReference>
<dbReference type="Gene3D" id="3.40.50.300">
    <property type="entry name" value="P-loop containing nucleotide triphosphate hydrolases"/>
    <property type="match status" value="1"/>
</dbReference>
<feature type="domain" description="Bacterial type II secretion system protein E" evidence="2">
    <location>
        <begin position="29"/>
        <end position="321"/>
    </location>
</feature>
<comment type="caution">
    <text evidence="3">The sequence shown here is derived from an EMBL/GenBank/DDBJ whole genome shotgun (WGS) entry which is preliminary data.</text>
</comment>
<dbReference type="InterPro" id="IPR050921">
    <property type="entry name" value="T4SS_GSP_E_ATPase"/>
</dbReference>
<dbReference type="EMBL" id="JACDXX010000019">
    <property type="protein sequence ID" value="MCB5411731.1"/>
    <property type="molecule type" value="Genomic_DNA"/>
</dbReference>
<name>A0ABS8CQU3_9RHOB</name>
<evidence type="ECO:0000313" key="4">
    <source>
        <dbReference type="Proteomes" id="UP001198571"/>
    </source>
</evidence>
<protein>
    <submittedName>
        <fullName evidence="3">Flp pilus assembly complex ATPase component TadA</fullName>
    </submittedName>
</protein>